<evidence type="ECO:0000313" key="2">
    <source>
        <dbReference type="Proteomes" id="UP000296049"/>
    </source>
</evidence>
<reference evidence="2" key="1">
    <citation type="journal article" date="2013" name="Nat. Genet.">
        <title>The duck genome and transcriptome provide insight into an avian influenza virus reservoir species.</title>
        <authorList>
            <person name="Huang Y."/>
            <person name="Li Y."/>
            <person name="Burt D.W."/>
            <person name="Chen H."/>
            <person name="Zhang Y."/>
            <person name="Qian W."/>
            <person name="Kim H."/>
            <person name="Gan S."/>
            <person name="Zhao Y."/>
            <person name="Li J."/>
            <person name="Yi K."/>
            <person name="Feng H."/>
            <person name="Zhu P."/>
            <person name="Li B."/>
            <person name="Liu Q."/>
            <person name="Fairley S."/>
            <person name="Magor K.E."/>
            <person name="Du Z."/>
            <person name="Hu X."/>
            <person name="Goodman L."/>
            <person name="Tafer H."/>
            <person name="Vignal A."/>
            <person name="Lee T."/>
            <person name="Kim K.W."/>
            <person name="Sheng Z."/>
            <person name="An Y."/>
            <person name="Searle S."/>
            <person name="Herrero J."/>
            <person name="Groenen M.A."/>
            <person name="Crooijmans R.P."/>
            <person name="Faraut T."/>
            <person name="Cai Q."/>
            <person name="Webster R.G."/>
            <person name="Aldridge J.R."/>
            <person name="Warren W.C."/>
            <person name="Bartschat S."/>
            <person name="Kehr S."/>
            <person name="Marz M."/>
            <person name="Stadler P.F."/>
            <person name="Smith J."/>
            <person name="Kraus R.H."/>
            <person name="Zhao Y."/>
            <person name="Ren L."/>
            <person name="Fei J."/>
            <person name="Morisson M."/>
            <person name="Kaiser P."/>
            <person name="Griffin D.K."/>
            <person name="Rao M."/>
            <person name="Pitel F."/>
            <person name="Wang J."/>
            <person name="Li N."/>
        </authorList>
    </citation>
    <scope>NUCLEOTIDE SEQUENCE [LARGE SCALE GENOMIC DNA]</scope>
</reference>
<evidence type="ECO:0000313" key="1">
    <source>
        <dbReference type="EMBL" id="EOA98850.1"/>
    </source>
</evidence>
<gene>
    <name evidence="1" type="ORF">Anapl_14633</name>
</gene>
<sequence>MGRLRDATTQLLGCQQGAVGRQWVHPEELHQHRCQQDTMKCKALCWAQNGGHCVGVRRGSRAMAAPELGDGSVHMSVSQGYLSLPVFSQVLIKKMLYMFELFKMCLPALLDKQPSFSCFGNFKVKAKYSRHLYPFCKEDVIAYEQYRSKKTLFRQSSITTKLLSCQKAAATGIQLTAVATSSFSAVLKDLSLQGQVLPKTAEVP</sequence>
<name>R0JNG2_ANAPL</name>
<accession>R0JNG2</accession>
<protein>
    <submittedName>
        <fullName evidence="1">Uncharacterized protein</fullName>
    </submittedName>
</protein>
<keyword evidence="2" id="KW-1185">Reference proteome</keyword>
<dbReference type="Proteomes" id="UP000296049">
    <property type="component" value="Unassembled WGS sequence"/>
</dbReference>
<dbReference type="AlphaFoldDB" id="R0JNG2"/>
<dbReference type="EMBL" id="KB743413">
    <property type="protein sequence ID" value="EOA98850.1"/>
    <property type="molecule type" value="Genomic_DNA"/>
</dbReference>
<proteinExistence type="predicted"/>
<organism evidence="1 2">
    <name type="scientific">Anas platyrhynchos</name>
    <name type="common">Mallard</name>
    <name type="synonym">Anas boschas</name>
    <dbReference type="NCBI Taxonomy" id="8839"/>
    <lineage>
        <taxon>Eukaryota</taxon>
        <taxon>Metazoa</taxon>
        <taxon>Chordata</taxon>
        <taxon>Craniata</taxon>
        <taxon>Vertebrata</taxon>
        <taxon>Euteleostomi</taxon>
        <taxon>Archelosauria</taxon>
        <taxon>Archosauria</taxon>
        <taxon>Dinosauria</taxon>
        <taxon>Saurischia</taxon>
        <taxon>Theropoda</taxon>
        <taxon>Coelurosauria</taxon>
        <taxon>Aves</taxon>
        <taxon>Neognathae</taxon>
        <taxon>Galloanserae</taxon>
        <taxon>Anseriformes</taxon>
        <taxon>Anatidae</taxon>
        <taxon>Anatinae</taxon>
        <taxon>Anas</taxon>
    </lineage>
</organism>